<proteinExistence type="predicted"/>
<gene>
    <name evidence="1" type="ORF">OU5_5273</name>
</gene>
<dbReference type="Proteomes" id="UP000026913">
    <property type="component" value="Chromosome"/>
</dbReference>
<dbReference type="EMBL" id="CP005960">
    <property type="protein sequence ID" value="AHZ72352.1"/>
    <property type="molecule type" value="Genomic_DNA"/>
</dbReference>
<sequence>MNRLWPRVAVVAVGALLLALAWWGWHQGGLALMQLGMGAC</sequence>
<dbReference type="AlphaFoldDB" id="A0A024EHT3"/>
<accession>A0A024EHT3</accession>
<dbReference type="GeneID" id="93691683"/>
<organism evidence="1 2">
    <name type="scientific">Pseudomonas mandelii JR-1</name>
    <dbReference type="NCBI Taxonomy" id="1147786"/>
    <lineage>
        <taxon>Bacteria</taxon>
        <taxon>Pseudomonadati</taxon>
        <taxon>Pseudomonadota</taxon>
        <taxon>Gammaproteobacteria</taxon>
        <taxon>Pseudomonadales</taxon>
        <taxon>Pseudomonadaceae</taxon>
        <taxon>Pseudomonas</taxon>
    </lineage>
</organism>
<evidence type="ECO:0000313" key="1">
    <source>
        <dbReference type="EMBL" id="AHZ72352.1"/>
    </source>
</evidence>
<dbReference type="HOGENOM" id="CLU_210626_2_0_6"/>
<name>A0A024EHT3_9PSED</name>
<dbReference type="KEGG" id="pman:OU5_5273"/>
<protein>
    <submittedName>
        <fullName evidence="1">Uncharacterized protein</fullName>
    </submittedName>
</protein>
<evidence type="ECO:0000313" key="2">
    <source>
        <dbReference type="Proteomes" id="UP000026913"/>
    </source>
</evidence>
<dbReference type="RefSeq" id="WP_010456772.1">
    <property type="nucleotide sequence ID" value="NZ_CP005960.1"/>
</dbReference>
<reference evidence="1 2" key="1">
    <citation type="journal article" date="2012" name="J. Bacteriol.">
        <title>Genome sequence of cold-adapted Pseudomonas mandelii strain JR-1.</title>
        <authorList>
            <person name="Jang S.H."/>
            <person name="Kim J."/>
            <person name="Kim J."/>
            <person name="Hong S."/>
            <person name="Lee C."/>
        </authorList>
    </citation>
    <scope>NUCLEOTIDE SEQUENCE [LARGE SCALE GENOMIC DNA]</scope>
    <source>
        <strain evidence="1 2">JR-1</strain>
    </source>
</reference>